<gene>
    <name evidence="1" type="ORF">QN277_018330</name>
</gene>
<protein>
    <submittedName>
        <fullName evidence="1">Uncharacterized protein</fullName>
    </submittedName>
</protein>
<sequence length="78" mass="8869">MSGGYGVKLYEGSMELFSACGSSTFSYWLLRRILSLIPLKATTEYEFNWNFGNGDWPLGLSENIVKRIFALMFVLVTM</sequence>
<proteinExistence type="predicted"/>
<dbReference type="EMBL" id="JAWXYG010000004">
    <property type="protein sequence ID" value="KAK4275205.1"/>
    <property type="molecule type" value="Genomic_DNA"/>
</dbReference>
<organism evidence="1 2">
    <name type="scientific">Acacia crassicarpa</name>
    <name type="common">northern wattle</name>
    <dbReference type="NCBI Taxonomy" id="499986"/>
    <lineage>
        <taxon>Eukaryota</taxon>
        <taxon>Viridiplantae</taxon>
        <taxon>Streptophyta</taxon>
        <taxon>Embryophyta</taxon>
        <taxon>Tracheophyta</taxon>
        <taxon>Spermatophyta</taxon>
        <taxon>Magnoliopsida</taxon>
        <taxon>eudicotyledons</taxon>
        <taxon>Gunneridae</taxon>
        <taxon>Pentapetalae</taxon>
        <taxon>rosids</taxon>
        <taxon>fabids</taxon>
        <taxon>Fabales</taxon>
        <taxon>Fabaceae</taxon>
        <taxon>Caesalpinioideae</taxon>
        <taxon>mimosoid clade</taxon>
        <taxon>Acacieae</taxon>
        <taxon>Acacia</taxon>
    </lineage>
</organism>
<accession>A0AAE1JQX3</accession>
<reference evidence="1" key="1">
    <citation type="submission" date="2023-10" db="EMBL/GenBank/DDBJ databases">
        <title>Chromosome-level genome of the transformable northern wattle, Acacia crassicarpa.</title>
        <authorList>
            <person name="Massaro I."/>
            <person name="Sinha N.R."/>
            <person name="Poethig S."/>
            <person name="Leichty A.R."/>
        </authorList>
    </citation>
    <scope>NUCLEOTIDE SEQUENCE</scope>
    <source>
        <strain evidence="1">Acra3RX</strain>
        <tissue evidence="1">Leaf</tissue>
    </source>
</reference>
<evidence type="ECO:0000313" key="2">
    <source>
        <dbReference type="Proteomes" id="UP001293593"/>
    </source>
</evidence>
<dbReference type="AlphaFoldDB" id="A0AAE1JQX3"/>
<evidence type="ECO:0000313" key="1">
    <source>
        <dbReference type="EMBL" id="KAK4275205.1"/>
    </source>
</evidence>
<keyword evidence="2" id="KW-1185">Reference proteome</keyword>
<comment type="caution">
    <text evidence="1">The sequence shown here is derived from an EMBL/GenBank/DDBJ whole genome shotgun (WGS) entry which is preliminary data.</text>
</comment>
<name>A0AAE1JQX3_9FABA</name>
<dbReference type="Proteomes" id="UP001293593">
    <property type="component" value="Unassembled WGS sequence"/>
</dbReference>